<sequence>DGTPIFHRTRFGVLLIGKKKIKEHEDEE</sequence>
<protein>
    <submittedName>
        <fullName evidence="1">Uncharacterized protein</fullName>
    </submittedName>
</protein>
<gene>
    <name evidence="1" type="ORF">Tci_852613</name>
</gene>
<name>A0A699R3L8_TANCI</name>
<dbReference type="AlphaFoldDB" id="A0A699R3L8"/>
<dbReference type="EMBL" id="BKCJ011076040">
    <property type="protein sequence ID" value="GFC80643.1"/>
    <property type="molecule type" value="Genomic_DNA"/>
</dbReference>
<feature type="non-terminal residue" evidence="1">
    <location>
        <position position="1"/>
    </location>
</feature>
<accession>A0A699R3L8</accession>
<proteinExistence type="predicted"/>
<comment type="caution">
    <text evidence="1">The sequence shown here is derived from an EMBL/GenBank/DDBJ whole genome shotgun (WGS) entry which is preliminary data.</text>
</comment>
<organism evidence="1">
    <name type="scientific">Tanacetum cinerariifolium</name>
    <name type="common">Dalmatian daisy</name>
    <name type="synonym">Chrysanthemum cinerariifolium</name>
    <dbReference type="NCBI Taxonomy" id="118510"/>
    <lineage>
        <taxon>Eukaryota</taxon>
        <taxon>Viridiplantae</taxon>
        <taxon>Streptophyta</taxon>
        <taxon>Embryophyta</taxon>
        <taxon>Tracheophyta</taxon>
        <taxon>Spermatophyta</taxon>
        <taxon>Magnoliopsida</taxon>
        <taxon>eudicotyledons</taxon>
        <taxon>Gunneridae</taxon>
        <taxon>Pentapetalae</taxon>
        <taxon>asterids</taxon>
        <taxon>campanulids</taxon>
        <taxon>Asterales</taxon>
        <taxon>Asteraceae</taxon>
        <taxon>Asteroideae</taxon>
        <taxon>Anthemideae</taxon>
        <taxon>Anthemidinae</taxon>
        <taxon>Tanacetum</taxon>
    </lineage>
</organism>
<evidence type="ECO:0000313" key="1">
    <source>
        <dbReference type="EMBL" id="GFC80643.1"/>
    </source>
</evidence>
<reference evidence="1" key="1">
    <citation type="journal article" date="2019" name="Sci. Rep.">
        <title>Draft genome of Tanacetum cinerariifolium, the natural source of mosquito coil.</title>
        <authorList>
            <person name="Yamashiro T."/>
            <person name="Shiraishi A."/>
            <person name="Satake H."/>
            <person name="Nakayama K."/>
        </authorList>
    </citation>
    <scope>NUCLEOTIDE SEQUENCE</scope>
</reference>